<evidence type="ECO:0000313" key="1">
    <source>
        <dbReference type="EMBL" id="KRY44806.1"/>
    </source>
</evidence>
<organism evidence="1 2">
    <name type="scientific">Trichinella britovi</name>
    <name type="common">Parasitic roundworm</name>
    <dbReference type="NCBI Taxonomy" id="45882"/>
    <lineage>
        <taxon>Eukaryota</taxon>
        <taxon>Metazoa</taxon>
        <taxon>Ecdysozoa</taxon>
        <taxon>Nematoda</taxon>
        <taxon>Enoplea</taxon>
        <taxon>Dorylaimia</taxon>
        <taxon>Trichinellida</taxon>
        <taxon>Trichinellidae</taxon>
        <taxon>Trichinella</taxon>
    </lineage>
</organism>
<name>A0A0V1C6B1_TRIBR</name>
<dbReference type="STRING" id="45882.A0A0V1C6B1"/>
<dbReference type="EMBL" id="JYDI01000476">
    <property type="protein sequence ID" value="KRY44806.1"/>
    <property type="molecule type" value="Genomic_DNA"/>
</dbReference>
<evidence type="ECO:0008006" key="3">
    <source>
        <dbReference type="Google" id="ProtNLM"/>
    </source>
</evidence>
<sequence>MSSFFAKLPMKIRHDYARCSAASGVGGTDLRVGVAAVLGLASYYRKFVKGFANVAALLHRLLEKGAEWDWSKACQFAFDAQFIVDGDASGDRLGAVLSQREAKPERVVANQRDRLPSGWQESIANTTGVGIVEEVVNQEKSCANASRGCEIPSAASWHGHSCAAGKDQIREPLRPGPDGQLLQMDSRVSARQNGSQYRGQGVGREAHREERFSGALLDMLSIMFNRYSCQCDCMLPFVMLANNRSDHESPGVTPAIAILGRESRLPLDVQIRHPPWGEALGLPDYIRET</sequence>
<comment type="caution">
    <text evidence="1">The sequence shown here is derived from an EMBL/GenBank/DDBJ whole genome shotgun (WGS) entry which is preliminary data.</text>
</comment>
<evidence type="ECO:0000313" key="2">
    <source>
        <dbReference type="Proteomes" id="UP000054653"/>
    </source>
</evidence>
<gene>
    <name evidence="1" type="ORF">T03_728</name>
</gene>
<dbReference type="AlphaFoldDB" id="A0A0V1C6B1"/>
<dbReference type="InterPro" id="IPR043128">
    <property type="entry name" value="Rev_trsase/Diguanyl_cyclase"/>
</dbReference>
<dbReference type="SUPFAM" id="SSF56672">
    <property type="entry name" value="DNA/RNA polymerases"/>
    <property type="match status" value="1"/>
</dbReference>
<dbReference type="Gene3D" id="3.30.70.270">
    <property type="match status" value="1"/>
</dbReference>
<dbReference type="PANTHER" id="PTHR37984">
    <property type="entry name" value="PROTEIN CBG26694"/>
    <property type="match status" value="1"/>
</dbReference>
<dbReference type="Proteomes" id="UP000054653">
    <property type="component" value="Unassembled WGS sequence"/>
</dbReference>
<dbReference type="PANTHER" id="PTHR37984:SF5">
    <property type="entry name" value="PROTEIN NYNRIN-LIKE"/>
    <property type="match status" value="1"/>
</dbReference>
<accession>A0A0V1C6B1</accession>
<protein>
    <recommendedName>
        <fullName evidence="3">Retrovirus-related Pol polyprotein from transposon</fullName>
    </recommendedName>
</protein>
<dbReference type="OrthoDB" id="154058at2759"/>
<reference evidence="1 2" key="1">
    <citation type="submission" date="2015-01" db="EMBL/GenBank/DDBJ databases">
        <title>Evolution of Trichinella species and genotypes.</title>
        <authorList>
            <person name="Korhonen P.K."/>
            <person name="Edoardo P."/>
            <person name="Giuseppe L.R."/>
            <person name="Gasser R.B."/>
        </authorList>
    </citation>
    <scope>NUCLEOTIDE SEQUENCE [LARGE SCALE GENOMIC DNA]</scope>
    <source>
        <strain evidence="1">ISS120</strain>
    </source>
</reference>
<dbReference type="InterPro" id="IPR043502">
    <property type="entry name" value="DNA/RNA_pol_sf"/>
</dbReference>
<keyword evidence="2" id="KW-1185">Reference proteome</keyword>
<dbReference type="InterPro" id="IPR050951">
    <property type="entry name" value="Retrovirus_Pol_polyprotein"/>
</dbReference>
<proteinExistence type="predicted"/>